<dbReference type="NCBIfam" id="TIGR00996">
    <property type="entry name" value="Mtu_fam_mce"/>
    <property type="match status" value="1"/>
</dbReference>
<evidence type="ECO:0000313" key="4">
    <source>
        <dbReference type="EMBL" id="ODQ95782.1"/>
    </source>
</evidence>
<dbReference type="OrthoDB" id="4741753at2"/>
<dbReference type="PANTHER" id="PTHR33371:SF16">
    <property type="entry name" value="MCE-FAMILY PROTEIN MCE3F"/>
    <property type="match status" value="1"/>
</dbReference>
<comment type="caution">
    <text evidence="4">The sequence shown here is derived from an EMBL/GenBank/DDBJ whole genome shotgun (WGS) entry which is preliminary data.</text>
</comment>
<dbReference type="InterPro" id="IPR003399">
    <property type="entry name" value="Mce/MlaD"/>
</dbReference>
<keyword evidence="5" id="KW-1185">Reference proteome</keyword>
<proteinExistence type="predicted"/>
<feature type="region of interest" description="Disordered" evidence="1">
    <location>
        <begin position="408"/>
        <end position="428"/>
    </location>
</feature>
<evidence type="ECO:0000259" key="3">
    <source>
        <dbReference type="Pfam" id="PF11887"/>
    </source>
</evidence>
<evidence type="ECO:0000256" key="1">
    <source>
        <dbReference type="SAM" id="MobiDB-lite"/>
    </source>
</evidence>
<dbReference type="InterPro" id="IPR005693">
    <property type="entry name" value="Mce"/>
</dbReference>
<dbReference type="Proteomes" id="UP000094243">
    <property type="component" value="Unassembled WGS sequence"/>
</dbReference>
<dbReference type="InterPro" id="IPR024516">
    <property type="entry name" value="Mce_C"/>
</dbReference>
<name>A0A1E3S268_9MYCO</name>
<dbReference type="Pfam" id="PF11887">
    <property type="entry name" value="Mce4_CUP1"/>
    <property type="match status" value="1"/>
</dbReference>
<dbReference type="Pfam" id="PF02470">
    <property type="entry name" value="MlaD"/>
    <property type="match status" value="1"/>
</dbReference>
<dbReference type="GO" id="GO:0005576">
    <property type="term" value="C:extracellular region"/>
    <property type="evidence" value="ECO:0007669"/>
    <property type="project" value="TreeGrafter"/>
</dbReference>
<evidence type="ECO:0000313" key="5">
    <source>
        <dbReference type="Proteomes" id="UP000094243"/>
    </source>
</evidence>
<dbReference type="RefSeq" id="WP_069403854.1">
    <property type="nucleotide sequence ID" value="NZ_MIGZ01000012.1"/>
</dbReference>
<dbReference type="PANTHER" id="PTHR33371">
    <property type="entry name" value="INTERMEMBRANE PHOSPHOLIPID TRANSPORT SYSTEM BINDING PROTEIN MLAD-RELATED"/>
    <property type="match status" value="1"/>
</dbReference>
<dbReference type="EMBL" id="MIGZ01000012">
    <property type="protein sequence ID" value="ODQ95782.1"/>
    <property type="molecule type" value="Genomic_DNA"/>
</dbReference>
<feature type="domain" description="Mammalian cell entry C-terminal" evidence="3">
    <location>
        <begin position="123"/>
        <end position="290"/>
    </location>
</feature>
<protein>
    <submittedName>
        <fullName evidence="4">Mammalian cell entry protein</fullName>
    </submittedName>
</protein>
<dbReference type="InterPro" id="IPR052336">
    <property type="entry name" value="MlaD_Phospholipid_Transporter"/>
</dbReference>
<organism evidence="4 5">
    <name type="scientific">Mycolicibacterium holsaticum</name>
    <dbReference type="NCBI Taxonomy" id="152142"/>
    <lineage>
        <taxon>Bacteria</taxon>
        <taxon>Bacillati</taxon>
        <taxon>Actinomycetota</taxon>
        <taxon>Actinomycetes</taxon>
        <taxon>Mycobacteriales</taxon>
        <taxon>Mycobacteriaceae</taxon>
        <taxon>Mycolicibacterium</taxon>
    </lineage>
</organism>
<accession>A0A1E3S268</accession>
<dbReference type="AlphaFoldDB" id="A0A1E3S268"/>
<gene>
    <name evidence="4" type="ORF">BHQ17_03550</name>
</gene>
<reference evidence="5" key="1">
    <citation type="submission" date="2016-09" db="EMBL/GenBank/DDBJ databases">
        <authorList>
            <person name="Greninger A.L."/>
            <person name="Jerome K.R."/>
            <person name="Mcnair B."/>
            <person name="Wallis C."/>
            <person name="Fang F."/>
        </authorList>
    </citation>
    <scope>NUCLEOTIDE SEQUENCE [LARGE SCALE GENOMIC DNA]</scope>
    <source>
        <strain evidence="5">M7</strain>
    </source>
</reference>
<evidence type="ECO:0000259" key="2">
    <source>
        <dbReference type="Pfam" id="PF02470"/>
    </source>
</evidence>
<feature type="domain" description="Mce/MlaD" evidence="2">
    <location>
        <begin position="41"/>
        <end position="115"/>
    </location>
</feature>
<sequence>MHLNRRVQLQLVFFAVISLFAGGAMALTYLRVPNLLFGAGQYQVTVNLPAAAGLYSNANVTYRGTEVGLVKDVRLSPTGVDAVLTMQTGIDIPADLDARVHSQTALGEQFIALVPRSDGGPMLKNGDVIAVDRTTVPADINALLSATNRGLQAIPHDNLKTAIDEAFTAVGGLGPELSRIVRSSTTLAIDARDNLDALTTLIDESQPILDTQIDTSESIQAWAANTAQITRQVQENDAALRGILDTGPDAADAVRSMLDRVQPTLPVLMANLVSVADVAVTYQPNLEQLLVLTPPGLEILQGAGLANRDTKQDYRGLYLSFNLNLNLPPPCMTGYLPAQQRRAPSEVDYPDRPAGDLYCRVPQDSQFNVRGLRNVPCAARPGKRAPTAKMCESEENYVPLNDGYNWKGDPNATLSGQSVPQPRPETPTPVAIAQYDPNSGTYVGSDGRTYTQSNLARSAPEGRTWQHMLLPPTDP</sequence>